<keyword evidence="2 4" id="KW-0119">Carbohydrate metabolism</keyword>
<evidence type="ECO:0000256" key="1">
    <source>
        <dbReference type="ARBA" id="ARBA00005652"/>
    </source>
</evidence>
<comment type="caution">
    <text evidence="5">The sequence shown here is derived from an EMBL/GenBank/DDBJ whole genome shotgun (WGS) entry which is preliminary data.</text>
</comment>
<evidence type="ECO:0000256" key="4">
    <source>
        <dbReference type="RuleBase" id="RU000509"/>
    </source>
</evidence>
<dbReference type="InterPro" id="IPR017853">
    <property type="entry name" value="GH"/>
</dbReference>
<keyword evidence="6" id="KW-1185">Reference proteome</keyword>
<keyword evidence="3 4" id="KW-0624">Polysaccharide degradation</keyword>
<dbReference type="Gene3D" id="3.20.20.80">
    <property type="entry name" value="Glycosidases"/>
    <property type="match status" value="2"/>
</dbReference>
<dbReference type="Pfam" id="PF01373">
    <property type="entry name" value="Glyco_hydro_14"/>
    <property type="match status" value="1"/>
</dbReference>
<dbReference type="InterPro" id="IPR001554">
    <property type="entry name" value="Glyco_hydro_14"/>
</dbReference>
<dbReference type="PANTHER" id="PTHR31352">
    <property type="entry name" value="BETA-AMYLASE 1, CHLOROPLASTIC"/>
    <property type="match status" value="1"/>
</dbReference>
<protein>
    <recommendedName>
        <fullName evidence="4">Beta-amylase</fullName>
        <ecNumber evidence="4">3.2.1.2</ecNumber>
    </recommendedName>
</protein>
<evidence type="ECO:0000313" key="5">
    <source>
        <dbReference type="EMBL" id="KAJ9182527.1"/>
    </source>
</evidence>
<dbReference type="EC" id="3.2.1.2" evidence="4"/>
<keyword evidence="4" id="KW-0378">Hydrolase</keyword>
<dbReference type="Proteomes" id="UP001174677">
    <property type="component" value="Chromosome 4"/>
</dbReference>
<reference evidence="5" key="1">
    <citation type="journal article" date="2023" name="Plant Biotechnol. J.">
        <title>Chromosome-level wild Hevea brasiliensis genome provides new tools for genomic-assisted breeding and valuable loci to elevate rubber yield.</title>
        <authorList>
            <person name="Cheng H."/>
            <person name="Song X."/>
            <person name="Hu Y."/>
            <person name="Wu T."/>
            <person name="Yang Q."/>
            <person name="An Z."/>
            <person name="Feng S."/>
            <person name="Deng Z."/>
            <person name="Wu W."/>
            <person name="Zeng X."/>
            <person name="Tu M."/>
            <person name="Wang X."/>
            <person name="Huang H."/>
        </authorList>
    </citation>
    <scope>NUCLEOTIDE SEQUENCE</scope>
    <source>
        <strain evidence="5">MT/VB/25A 57/8</strain>
    </source>
</reference>
<dbReference type="EMBL" id="JARPOI010000004">
    <property type="protein sequence ID" value="KAJ9182527.1"/>
    <property type="molecule type" value="Genomic_DNA"/>
</dbReference>
<evidence type="ECO:0000256" key="3">
    <source>
        <dbReference type="ARBA" id="ARBA00023326"/>
    </source>
</evidence>
<dbReference type="PANTHER" id="PTHR31352:SF37">
    <property type="entry name" value="INACTIVE BETA-AMYLASE 4, CHLOROPLASTIC"/>
    <property type="match status" value="1"/>
</dbReference>
<gene>
    <name evidence="5" type="ORF">P3X46_006513</name>
</gene>
<evidence type="ECO:0000313" key="6">
    <source>
        <dbReference type="Proteomes" id="UP001174677"/>
    </source>
</evidence>
<evidence type="ECO:0000256" key="2">
    <source>
        <dbReference type="ARBA" id="ARBA00023277"/>
    </source>
</evidence>
<organism evidence="5 6">
    <name type="scientific">Hevea brasiliensis</name>
    <name type="common">Para rubber tree</name>
    <name type="synonym">Siphonia brasiliensis</name>
    <dbReference type="NCBI Taxonomy" id="3981"/>
    <lineage>
        <taxon>Eukaryota</taxon>
        <taxon>Viridiplantae</taxon>
        <taxon>Streptophyta</taxon>
        <taxon>Embryophyta</taxon>
        <taxon>Tracheophyta</taxon>
        <taxon>Spermatophyta</taxon>
        <taxon>Magnoliopsida</taxon>
        <taxon>eudicotyledons</taxon>
        <taxon>Gunneridae</taxon>
        <taxon>Pentapetalae</taxon>
        <taxon>rosids</taxon>
        <taxon>fabids</taxon>
        <taxon>Malpighiales</taxon>
        <taxon>Euphorbiaceae</taxon>
        <taxon>Crotonoideae</taxon>
        <taxon>Micrandreae</taxon>
        <taxon>Hevea</taxon>
    </lineage>
</organism>
<comment type="catalytic activity">
    <reaction evidence="4">
        <text>Hydrolysis of (1-&gt;4)-alpha-D-glucosidic linkages in polysaccharides so as to remove successive maltose units from the non-reducing ends of the chains.</text>
        <dbReference type="EC" id="3.2.1.2"/>
    </reaction>
</comment>
<keyword evidence="4" id="KW-0326">Glycosidase</keyword>
<dbReference type="SUPFAM" id="SSF51445">
    <property type="entry name" value="(Trans)glycosidases"/>
    <property type="match status" value="1"/>
</dbReference>
<accession>A0ABQ9MQF3</accession>
<name>A0ABQ9MQF3_HEVBR</name>
<comment type="similarity">
    <text evidence="1 4">Belongs to the glycosyl hydrolase 14 family.</text>
</comment>
<sequence length="339" mass="38637">MAGNGGVARRCPVTVRRSYAAFRETTLLDQRKTRTNLRNWGIVERFSPLEYNWFLYEGHFRLLSESGLKLHISLCFHSNTHLSTGNGGLSFPLWILEVSYISLLYHALPFGDGRWKFPGIGEFQCYDKYMMEDLKMAACKEGKPQWGDRGPQNAGCYNSLPPGVPFFEDGQESFLSNYGRFFLEWYSGKLICHVDAILSMAANVLKKYQQNKQNPVILVAKIAGIYWWCQTMSHPAELTAGYCNTALRDGYDPVATVLSPVSKMIDGETQPACHCSPEGLVQQLRTISNKRIHLIGRNTSERLDQTVRSFTFFRINDKIFAVENWNNFVPFVRKISADL</sequence>
<proteinExistence type="inferred from homology"/>